<keyword evidence="3 5" id="KW-0378">Hydrolase</keyword>
<gene>
    <name evidence="8" type="ORF">FBZ93_10390</name>
</gene>
<dbReference type="AlphaFoldDB" id="A0A560MBT1"/>
<sequence length="99" mass="10577">MSGVIRHVTITGRVQGVGYRAWVHENANARGLEGWVRNRRDGSVEAVFAGPENIVADMIKACGRGPSSARVDNVQADAGTSDLLNLRGAGERFAFLPTV</sequence>
<feature type="domain" description="Acylphosphatase-like" evidence="7">
    <location>
        <begin position="5"/>
        <end position="97"/>
    </location>
</feature>
<dbReference type="Gene3D" id="3.30.70.100">
    <property type="match status" value="1"/>
</dbReference>
<keyword evidence="9" id="KW-1185">Reference proteome</keyword>
<evidence type="ECO:0000256" key="6">
    <source>
        <dbReference type="RuleBase" id="RU004168"/>
    </source>
</evidence>
<dbReference type="EMBL" id="VITY01000003">
    <property type="protein sequence ID" value="TWC05079.1"/>
    <property type="molecule type" value="Genomic_DNA"/>
</dbReference>
<dbReference type="RefSeq" id="WP_146985461.1">
    <property type="nucleotide sequence ID" value="NZ_VITY01000003.1"/>
</dbReference>
<name>A0A560MBT1_9BRAD</name>
<dbReference type="InterPro" id="IPR020456">
    <property type="entry name" value="Acylphosphatase"/>
</dbReference>
<comment type="caution">
    <text evidence="8">The sequence shown here is derived from an EMBL/GenBank/DDBJ whole genome shotgun (WGS) entry which is preliminary data.</text>
</comment>
<comment type="similarity">
    <text evidence="1 6">Belongs to the acylphosphatase family.</text>
</comment>
<dbReference type="PANTHER" id="PTHR47268">
    <property type="entry name" value="ACYLPHOSPHATASE"/>
    <property type="match status" value="1"/>
</dbReference>
<evidence type="ECO:0000256" key="5">
    <source>
        <dbReference type="PROSITE-ProRule" id="PRU00520"/>
    </source>
</evidence>
<dbReference type="OrthoDB" id="5295388at2"/>
<evidence type="ECO:0000256" key="2">
    <source>
        <dbReference type="ARBA" id="ARBA00012150"/>
    </source>
</evidence>
<evidence type="ECO:0000256" key="4">
    <source>
        <dbReference type="ARBA" id="ARBA00047645"/>
    </source>
</evidence>
<comment type="catalytic activity">
    <reaction evidence="4 5">
        <text>an acyl phosphate + H2O = a carboxylate + phosphate + H(+)</text>
        <dbReference type="Rhea" id="RHEA:14965"/>
        <dbReference type="ChEBI" id="CHEBI:15377"/>
        <dbReference type="ChEBI" id="CHEBI:15378"/>
        <dbReference type="ChEBI" id="CHEBI:29067"/>
        <dbReference type="ChEBI" id="CHEBI:43474"/>
        <dbReference type="ChEBI" id="CHEBI:59918"/>
        <dbReference type="EC" id="3.6.1.7"/>
    </reaction>
</comment>
<dbReference type="Pfam" id="PF00708">
    <property type="entry name" value="Acylphosphatase"/>
    <property type="match status" value="1"/>
</dbReference>
<organism evidence="8 9">
    <name type="scientific">Bradyrhizobium macuxiense</name>
    <dbReference type="NCBI Taxonomy" id="1755647"/>
    <lineage>
        <taxon>Bacteria</taxon>
        <taxon>Pseudomonadati</taxon>
        <taxon>Pseudomonadota</taxon>
        <taxon>Alphaproteobacteria</taxon>
        <taxon>Hyphomicrobiales</taxon>
        <taxon>Nitrobacteraceae</taxon>
        <taxon>Bradyrhizobium</taxon>
    </lineage>
</organism>
<evidence type="ECO:0000313" key="9">
    <source>
        <dbReference type="Proteomes" id="UP000321304"/>
    </source>
</evidence>
<dbReference type="PROSITE" id="PS51160">
    <property type="entry name" value="ACYLPHOSPHATASE_3"/>
    <property type="match status" value="1"/>
</dbReference>
<dbReference type="GO" id="GO:0003998">
    <property type="term" value="F:acylphosphatase activity"/>
    <property type="evidence" value="ECO:0007669"/>
    <property type="project" value="UniProtKB-EC"/>
</dbReference>
<feature type="active site" evidence="5">
    <location>
        <position position="20"/>
    </location>
</feature>
<dbReference type="InterPro" id="IPR017968">
    <property type="entry name" value="Acylphosphatase_CS"/>
</dbReference>
<dbReference type="Proteomes" id="UP000321304">
    <property type="component" value="Unassembled WGS sequence"/>
</dbReference>
<feature type="active site" evidence="5">
    <location>
        <position position="38"/>
    </location>
</feature>
<proteinExistence type="inferred from homology"/>
<dbReference type="EC" id="3.6.1.7" evidence="2 5"/>
<accession>A0A560MBT1</accession>
<dbReference type="NCBIfam" id="NF010996">
    <property type="entry name" value="PRK14421.1"/>
    <property type="match status" value="1"/>
</dbReference>
<dbReference type="SUPFAM" id="SSF54975">
    <property type="entry name" value="Acylphosphatase/BLUF domain-like"/>
    <property type="match status" value="1"/>
</dbReference>
<evidence type="ECO:0000313" key="8">
    <source>
        <dbReference type="EMBL" id="TWC05079.1"/>
    </source>
</evidence>
<evidence type="ECO:0000259" key="7">
    <source>
        <dbReference type="PROSITE" id="PS51160"/>
    </source>
</evidence>
<evidence type="ECO:0000256" key="3">
    <source>
        <dbReference type="ARBA" id="ARBA00022801"/>
    </source>
</evidence>
<protein>
    <recommendedName>
        <fullName evidence="2 5">acylphosphatase</fullName>
        <ecNumber evidence="2 5">3.6.1.7</ecNumber>
    </recommendedName>
</protein>
<evidence type="ECO:0000256" key="1">
    <source>
        <dbReference type="ARBA" id="ARBA00005614"/>
    </source>
</evidence>
<dbReference type="InterPro" id="IPR036046">
    <property type="entry name" value="Acylphosphatase-like_dom_sf"/>
</dbReference>
<dbReference type="InterPro" id="IPR001792">
    <property type="entry name" value="Acylphosphatase-like_dom"/>
</dbReference>
<dbReference type="PROSITE" id="PS00151">
    <property type="entry name" value="ACYLPHOSPHATASE_2"/>
    <property type="match status" value="1"/>
</dbReference>
<reference evidence="8 9" key="1">
    <citation type="submission" date="2019-06" db="EMBL/GenBank/DDBJ databases">
        <title>Genomic Encyclopedia of Type Strains, Phase IV (KMG-V): Genome sequencing to study the core and pangenomes of soil and plant-associated prokaryotes.</title>
        <authorList>
            <person name="Whitman W."/>
        </authorList>
    </citation>
    <scope>NUCLEOTIDE SEQUENCE [LARGE SCALE GENOMIC DNA]</scope>
    <source>
        <strain evidence="8 9">BR 10355</strain>
    </source>
</reference>
<dbReference type="PANTHER" id="PTHR47268:SF4">
    <property type="entry name" value="ACYLPHOSPHATASE"/>
    <property type="match status" value="1"/>
</dbReference>